<dbReference type="GO" id="GO:0005694">
    <property type="term" value="C:chromosome"/>
    <property type="evidence" value="ECO:0007669"/>
    <property type="project" value="TreeGrafter"/>
</dbReference>
<dbReference type="Gene3D" id="3.40.50.300">
    <property type="entry name" value="P-loop containing nucleotide triphosphate hydrolases"/>
    <property type="match status" value="2"/>
</dbReference>
<comment type="similarity">
    <text evidence="1">Belongs to the helicase family. RecQ subfamily.</text>
</comment>
<dbReference type="OrthoDB" id="3238224at2759"/>
<evidence type="ECO:0000259" key="4">
    <source>
        <dbReference type="Pfam" id="PF00271"/>
    </source>
</evidence>
<dbReference type="AlphaFoldDB" id="K5UUK5"/>
<evidence type="ECO:0000256" key="3">
    <source>
        <dbReference type="ARBA" id="ARBA00034808"/>
    </source>
</evidence>
<dbReference type="InterPro" id="IPR001650">
    <property type="entry name" value="Helicase_C-like"/>
</dbReference>
<evidence type="ECO:0000313" key="5">
    <source>
        <dbReference type="EMBL" id="EKM53696.1"/>
    </source>
</evidence>
<dbReference type="EC" id="5.6.2.4" evidence="3"/>
<dbReference type="SUPFAM" id="SSF52540">
    <property type="entry name" value="P-loop containing nucleoside triphosphate hydrolases"/>
    <property type="match status" value="1"/>
</dbReference>
<dbReference type="Pfam" id="PF00271">
    <property type="entry name" value="Helicase_C"/>
    <property type="match status" value="1"/>
</dbReference>
<evidence type="ECO:0000256" key="1">
    <source>
        <dbReference type="ARBA" id="ARBA00005446"/>
    </source>
</evidence>
<gene>
    <name evidence="5" type="ORF">PHACADRAFT_164002</name>
</gene>
<accession>K5UUK5</accession>
<keyword evidence="6" id="KW-1185">Reference proteome</keyword>
<dbReference type="GO" id="GO:0043138">
    <property type="term" value="F:3'-5' DNA helicase activity"/>
    <property type="evidence" value="ECO:0007669"/>
    <property type="project" value="UniProtKB-EC"/>
</dbReference>
<dbReference type="InParanoid" id="K5UUK5"/>
<dbReference type="GO" id="GO:0000724">
    <property type="term" value="P:double-strand break repair via homologous recombination"/>
    <property type="evidence" value="ECO:0007669"/>
    <property type="project" value="TreeGrafter"/>
</dbReference>
<dbReference type="RefSeq" id="XP_007398378.1">
    <property type="nucleotide sequence ID" value="XM_007398316.1"/>
</dbReference>
<dbReference type="GO" id="GO:0009378">
    <property type="term" value="F:four-way junction helicase activity"/>
    <property type="evidence" value="ECO:0007669"/>
    <property type="project" value="TreeGrafter"/>
</dbReference>
<dbReference type="GO" id="GO:0005737">
    <property type="term" value="C:cytoplasm"/>
    <property type="evidence" value="ECO:0007669"/>
    <property type="project" value="TreeGrafter"/>
</dbReference>
<dbReference type="HOGENOM" id="CLU_001103_19_1_1"/>
<reference evidence="5 6" key="1">
    <citation type="journal article" date="2012" name="BMC Genomics">
        <title>Comparative genomics of the white-rot fungi, Phanerochaete carnosa and P. chrysosporium, to elucidate the genetic basis of the distinct wood types they colonize.</title>
        <authorList>
            <person name="Suzuki H."/>
            <person name="MacDonald J."/>
            <person name="Syed K."/>
            <person name="Salamov A."/>
            <person name="Hori C."/>
            <person name="Aerts A."/>
            <person name="Henrissat B."/>
            <person name="Wiebenga A."/>
            <person name="vanKuyk P.A."/>
            <person name="Barry K."/>
            <person name="Lindquist E."/>
            <person name="LaButti K."/>
            <person name="Lapidus A."/>
            <person name="Lucas S."/>
            <person name="Coutinho P."/>
            <person name="Gong Y."/>
            <person name="Samejima M."/>
            <person name="Mahadevan R."/>
            <person name="Abou-Zaid M."/>
            <person name="de Vries R.P."/>
            <person name="Igarashi K."/>
            <person name="Yadav J.S."/>
            <person name="Grigoriev I.V."/>
            <person name="Master E.R."/>
        </authorList>
    </citation>
    <scope>NUCLEOTIDE SEQUENCE [LARGE SCALE GENOMIC DNA]</scope>
    <source>
        <strain evidence="5 6">HHB-10118-sp</strain>
    </source>
</reference>
<dbReference type="GO" id="GO:0005634">
    <property type="term" value="C:nucleus"/>
    <property type="evidence" value="ECO:0007669"/>
    <property type="project" value="TreeGrafter"/>
</dbReference>
<protein>
    <recommendedName>
        <fullName evidence="3">DNA 3'-5' helicase</fullName>
        <ecNumber evidence="3">5.6.2.4</ecNumber>
    </recommendedName>
</protein>
<proteinExistence type="inferred from homology"/>
<comment type="catalytic activity">
    <reaction evidence="2">
        <text>Couples ATP hydrolysis with the unwinding of duplex DNA by translocating in the 3'-5' direction.</text>
        <dbReference type="EC" id="5.6.2.4"/>
    </reaction>
</comment>
<dbReference type="PANTHER" id="PTHR13710:SF120">
    <property type="entry name" value="BIFUNCTIONAL 3'-5' EXONUCLEASE_ATP-DEPENDENT HELICASE WRN"/>
    <property type="match status" value="1"/>
</dbReference>
<evidence type="ECO:0000313" key="6">
    <source>
        <dbReference type="Proteomes" id="UP000008370"/>
    </source>
</evidence>
<dbReference type="KEGG" id="pco:PHACADRAFT_164002"/>
<organism evidence="5 6">
    <name type="scientific">Phanerochaete carnosa (strain HHB-10118-sp)</name>
    <name type="common">White-rot fungus</name>
    <name type="synonym">Peniophora carnosa</name>
    <dbReference type="NCBI Taxonomy" id="650164"/>
    <lineage>
        <taxon>Eukaryota</taxon>
        <taxon>Fungi</taxon>
        <taxon>Dikarya</taxon>
        <taxon>Basidiomycota</taxon>
        <taxon>Agaricomycotina</taxon>
        <taxon>Agaricomycetes</taxon>
        <taxon>Polyporales</taxon>
        <taxon>Phanerochaetaceae</taxon>
        <taxon>Phanerochaete</taxon>
    </lineage>
</organism>
<evidence type="ECO:0000256" key="2">
    <source>
        <dbReference type="ARBA" id="ARBA00034617"/>
    </source>
</evidence>
<feature type="domain" description="Helicase C-terminal" evidence="4">
    <location>
        <begin position="135"/>
        <end position="168"/>
    </location>
</feature>
<dbReference type="InterPro" id="IPR027417">
    <property type="entry name" value="P-loop_NTPase"/>
</dbReference>
<dbReference type="Proteomes" id="UP000008370">
    <property type="component" value="Unassembled WGS sequence"/>
</dbReference>
<dbReference type="GeneID" id="18909271"/>
<sequence length="211" mass="23246">MVIDKAHCVSHWGTNFCKQYGTLGSVCAFLPRDTPIVAVTATLTACVRRDLHSKLDFLKSIGRFHNAGNDRPNMSLVVRSMEHLQNSFADLDFVIPENISSIDEIPKTYIYADNIKTGGKIVKHLKKLMSKRGITNQGCNVSDVDVIVQWKLPKSLSQFVQRAGRAARQPGHKGLAVLLVERAAYSKNIEILGPAATAATEAAQKCKSRRT</sequence>
<dbReference type="STRING" id="650164.K5UUK5"/>
<name>K5UUK5_PHACS</name>
<dbReference type="PANTHER" id="PTHR13710">
    <property type="entry name" value="DNA HELICASE RECQ FAMILY MEMBER"/>
    <property type="match status" value="1"/>
</dbReference>
<dbReference type="EMBL" id="JH930474">
    <property type="protein sequence ID" value="EKM53696.1"/>
    <property type="molecule type" value="Genomic_DNA"/>
</dbReference>